<comment type="caution">
    <text evidence="2">The sequence shown here is derived from an EMBL/GenBank/DDBJ whole genome shotgun (WGS) entry which is preliminary data.</text>
</comment>
<dbReference type="AlphaFoldDB" id="A0A511HLD7"/>
<evidence type="ECO:0000313" key="3">
    <source>
        <dbReference type="Proteomes" id="UP000321224"/>
    </source>
</evidence>
<feature type="compositionally biased region" description="Polar residues" evidence="1">
    <location>
        <begin position="16"/>
        <end position="26"/>
    </location>
</feature>
<evidence type="ECO:0000313" key="2">
    <source>
        <dbReference type="EMBL" id="GEL74390.1"/>
    </source>
</evidence>
<reference evidence="2 3" key="1">
    <citation type="submission" date="2019-07" db="EMBL/GenBank/DDBJ databases">
        <title>Whole genome shotgun sequence of Myxococcus virescens NBRC 100334.</title>
        <authorList>
            <person name="Hosoyama A."/>
            <person name="Uohara A."/>
            <person name="Ohji S."/>
            <person name="Ichikawa N."/>
        </authorList>
    </citation>
    <scope>NUCLEOTIDE SEQUENCE [LARGE SCALE GENOMIC DNA]</scope>
    <source>
        <strain evidence="2 3">NBRC 100334</strain>
    </source>
</reference>
<proteinExistence type="predicted"/>
<dbReference type="EMBL" id="BJVY01000046">
    <property type="protein sequence ID" value="GEL74390.1"/>
    <property type="molecule type" value="Genomic_DNA"/>
</dbReference>
<organism evidence="2 3">
    <name type="scientific">Myxococcus virescens</name>
    <dbReference type="NCBI Taxonomy" id="83456"/>
    <lineage>
        <taxon>Bacteria</taxon>
        <taxon>Pseudomonadati</taxon>
        <taxon>Myxococcota</taxon>
        <taxon>Myxococcia</taxon>
        <taxon>Myxococcales</taxon>
        <taxon>Cystobacterineae</taxon>
        <taxon>Myxococcaceae</taxon>
        <taxon>Myxococcus</taxon>
    </lineage>
</organism>
<dbReference type="Proteomes" id="UP000321224">
    <property type="component" value="Unassembled WGS sequence"/>
</dbReference>
<gene>
    <name evidence="2" type="ORF">MVI01_61740</name>
</gene>
<name>A0A511HLD7_9BACT</name>
<evidence type="ECO:0000256" key="1">
    <source>
        <dbReference type="SAM" id="MobiDB-lite"/>
    </source>
</evidence>
<feature type="region of interest" description="Disordered" evidence="1">
    <location>
        <begin position="16"/>
        <end position="54"/>
    </location>
</feature>
<protein>
    <submittedName>
        <fullName evidence="2">Uncharacterized protein</fullName>
    </submittedName>
</protein>
<accession>A0A511HLD7</accession>
<sequence>MAMVIVLELSTDMNDPTNRVNMNGQKRGTVGSAAECMGDGRRWSARPKPLMNHG</sequence>